<dbReference type="OrthoDB" id="1778641at2"/>
<evidence type="ECO:0000313" key="3">
    <source>
        <dbReference type="Proteomes" id="UP000036873"/>
    </source>
</evidence>
<reference evidence="3" key="1">
    <citation type="submission" date="2015-07" db="EMBL/GenBank/DDBJ databases">
        <title>Draft genome sequence of Acetobacterium bakii DSM 8293, a potential psychrophilic chemical producer through syngas fermentation.</title>
        <authorList>
            <person name="Song Y."/>
            <person name="Hwang S."/>
            <person name="Cho B.-K."/>
        </authorList>
    </citation>
    <scope>NUCLEOTIDE SEQUENCE [LARGE SCALE GENOMIC DNA]</scope>
    <source>
        <strain evidence="3">DSM 8239</strain>
    </source>
</reference>
<dbReference type="EMBL" id="LGYO01000001">
    <property type="protein sequence ID" value="KNZ43593.1"/>
    <property type="molecule type" value="Genomic_DNA"/>
</dbReference>
<dbReference type="STRING" id="52689.AKG39_00065"/>
<evidence type="ECO:0000256" key="1">
    <source>
        <dbReference type="ARBA" id="ARBA00005721"/>
    </source>
</evidence>
<evidence type="ECO:0000313" key="2">
    <source>
        <dbReference type="EMBL" id="KNZ43593.1"/>
    </source>
</evidence>
<dbReference type="Proteomes" id="UP000036873">
    <property type="component" value="Unassembled WGS sequence"/>
</dbReference>
<organism evidence="2 3">
    <name type="scientific">Acetobacterium bakii</name>
    <dbReference type="NCBI Taxonomy" id="52689"/>
    <lineage>
        <taxon>Bacteria</taxon>
        <taxon>Bacillati</taxon>
        <taxon>Bacillota</taxon>
        <taxon>Clostridia</taxon>
        <taxon>Eubacteriales</taxon>
        <taxon>Eubacteriaceae</taxon>
        <taxon>Acetobacterium</taxon>
    </lineage>
</organism>
<accession>A0A0L6U500</accession>
<dbReference type="InterPro" id="IPR005531">
    <property type="entry name" value="Asp23"/>
</dbReference>
<keyword evidence="3" id="KW-1185">Reference proteome</keyword>
<sequence>MKKETRNSQYPEISDEMVYSIVSLAATGVDGVERMSLRITDEIIEKFSITPTVKGVKISHEPEGLLVGVYLITAAGVDIVKVSKEVQAKIKESVESMTGLEIAAVNVRIEGSGI</sequence>
<dbReference type="RefSeq" id="WP_050738316.1">
    <property type="nucleotide sequence ID" value="NZ_LGYO01000001.1"/>
</dbReference>
<dbReference type="PANTHER" id="PTHR34297">
    <property type="entry name" value="HYPOTHETICAL CYTOSOLIC PROTEIN-RELATED"/>
    <property type="match status" value="1"/>
</dbReference>
<dbReference type="AlphaFoldDB" id="A0A0L6U500"/>
<dbReference type="PANTHER" id="PTHR34297:SF1">
    <property type="entry name" value="ASP23_GLS24 FAMILY ENVELOPE STRESS RESPONSE PROTEIN"/>
    <property type="match status" value="1"/>
</dbReference>
<evidence type="ECO:0008006" key="4">
    <source>
        <dbReference type="Google" id="ProtNLM"/>
    </source>
</evidence>
<proteinExistence type="inferred from homology"/>
<dbReference type="Pfam" id="PF03780">
    <property type="entry name" value="Asp23"/>
    <property type="match status" value="1"/>
</dbReference>
<name>A0A0L6U500_9FIRM</name>
<comment type="caution">
    <text evidence="2">The sequence shown here is derived from an EMBL/GenBank/DDBJ whole genome shotgun (WGS) entry which is preliminary data.</text>
</comment>
<gene>
    <name evidence="2" type="ORF">AKG39_00065</name>
</gene>
<protein>
    <recommendedName>
        <fullName evidence="4">Alkaline-shock protein</fullName>
    </recommendedName>
</protein>
<comment type="similarity">
    <text evidence="1">Belongs to the asp23 family.</text>
</comment>